<evidence type="ECO:0000256" key="4">
    <source>
        <dbReference type="ARBA" id="ARBA00022692"/>
    </source>
</evidence>
<reference evidence="8" key="1">
    <citation type="journal article" date="2021" name="Proc. Natl. Acad. Sci. U.S.A.">
        <title>Global biogeography of chemosynthetic symbionts reveals both localized and globally distributed symbiont groups. .</title>
        <authorList>
            <person name="Osvatic J.T."/>
            <person name="Wilkins L.G.E."/>
            <person name="Leibrecht L."/>
            <person name="Leray M."/>
            <person name="Zauner S."/>
            <person name="Polzin J."/>
            <person name="Camacho Y."/>
            <person name="Gros O."/>
            <person name="van Gils J.A."/>
            <person name="Eisen J.A."/>
            <person name="Petersen J.M."/>
            <person name="Yuen B."/>
        </authorList>
    </citation>
    <scope>NUCLEOTIDE SEQUENCE</scope>
    <source>
        <strain evidence="8">MAGL173</strain>
    </source>
</reference>
<feature type="transmembrane region" description="Helical" evidence="7">
    <location>
        <begin position="27"/>
        <end position="48"/>
    </location>
</feature>
<evidence type="ECO:0000256" key="6">
    <source>
        <dbReference type="ARBA" id="ARBA00023136"/>
    </source>
</evidence>
<name>A0A9E4K6K7_9GAMM</name>
<comment type="pathway">
    <text evidence="7">Protein modification; lipoprotein biosynthesis (diacylglyceryl transfer).</text>
</comment>
<dbReference type="Pfam" id="PF01790">
    <property type="entry name" value="LGT"/>
    <property type="match status" value="1"/>
</dbReference>
<feature type="binding site" evidence="7">
    <location>
        <position position="143"/>
    </location>
    <ligand>
        <name>a 1,2-diacyl-sn-glycero-3-phospho-(1'-sn-glycerol)</name>
        <dbReference type="ChEBI" id="CHEBI:64716"/>
    </ligand>
</feature>
<organism evidence="8 9">
    <name type="scientific">Candidatus Thiodiazotropha lotti</name>
    <dbReference type="NCBI Taxonomy" id="2792787"/>
    <lineage>
        <taxon>Bacteria</taxon>
        <taxon>Pseudomonadati</taxon>
        <taxon>Pseudomonadota</taxon>
        <taxon>Gammaproteobacteria</taxon>
        <taxon>Chromatiales</taxon>
        <taxon>Sedimenticolaceae</taxon>
        <taxon>Candidatus Thiodiazotropha</taxon>
    </lineage>
</organism>
<dbReference type="GO" id="GO:0008961">
    <property type="term" value="F:phosphatidylglycerol-prolipoprotein diacylglyceryl transferase activity"/>
    <property type="evidence" value="ECO:0007669"/>
    <property type="project" value="UniProtKB-UniRule"/>
</dbReference>
<gene>
    <name evidence="7 8" type="primary">lgt</name>
    <name evidence="8" type="ORF">JAZ04_12970</name>
</gene>
<feature type="transmembrane region" description="Helical" evidence="7">
    <location>
        <begin position="60"/>
        <end position="81"/>
    </location>
</feature>
<dbReference type="GO" id="GO:0005886">
    <property type="term" value="C:plasma membrane"/>
    <property type="evidence" value="ECO:0007669"/>
    <property type="project" value="UniProtKB-SubCell"/>
</dbReference>
<evidence type="ECO:0000256" key="3">
    <source>
        <dbReference type="ARBA" id="ARBA00022679"/>
    </source>
</evidence>
<feature type="transmembrane region" description="Helical" evidence="7">
    <location>
        <begin position="127"/>
        <end position="148"/>
    </location>
</feature>
<evidence type="ECO:0000256" key="1">
    <source>
        <dbReference type="ARBA" id="ARBA00007150"/>
    </source>
</evidence>
<dbReference type="PANTHER" id="PTHR30589:SF0">
    <property type="entry name" value="PHOSPHATIDYLGLYCEROL--PROLIPOPROTEIN DIACYLGLYCERYL TRANSFERASE"/>
    <property type="match status" value="1"/>
</dbReference>
<dbReference type="Proteomes" id="UP000886687">
    <property type="component" value="Unassembled WGS sequence"/>
</dbReference>
<keyword evidence="6 7" id="KW-0472">Membrane</keyword>
<dbReference type="EC" id="2.5.1.145" evidence="7"/>
<feature type="transmembrane region" description="Helical" evidence="7">
    <location>
        <begin position="176"/>
        <end position="194"/>
    </location>
</feature>
<dbReference type="EMBL" id="JAEPDI010000009">
    <property type="protein sequence ID" value="MCG7939750.1"/>
    <property type="molecule type" value="Genomic_DNA"/>
</dbReference>
<protein>
    <recommendedName>
        <fullName evidence="7">Phosphatidylglycerol--prolipoprotein diacylglyceryl transferase</fullName>
        <ecNumber evidence="7">2.5.1.145</ecNumber>
    </recommendedName>
</protein>
<feature type="transmembrane region" description="Helical" evidence="7">
    <location>
        <begin position="93"/>
        <end position="115"/>
    </location>
</feature>
<dbReference type="AlphaFoldDB" id="A0A9E4K6K7"/>
<feature type="transmembrane region" description="Helical" evidence="7">
    <location>
        <begin position="206"/>
        <end position="222"/>
    </location>
</feature>
<keyword evidence="4 7" id="KW-0812">Transmembrane</keyword>
<evidence type="ECO:0000313" key="8">
    <source>
        <dbReference type="EMBL" id="MCG7939750.1"/>
    </source>
</evidence>
<dbReference type="HAMAP" id="MF_01147">
    <property type="entry name" value="Lgt"/>
    <property type="match status" value="1"/>
</dbReference>
<evidence type="ECO:0000313" key="9">
    <source>
        <dbReference type="Proteomes" id="UP000886687"/>
    </source>
</evidence>
<evidence type="ECO:0000256" key="7">
    <source>
        <dbReference type="HAMAP-Rule" id="MF_01147"/>
    </source>
</evidence>
<dbReference type="GO" id="GO:0042158">
    <property type="term" value="P:lipoprotein biosynthetic process"/>
    <property type="evidence" value="ECO:0007669"/>
    <property type="project" value="UniProtKB-UniRule"/>
</dbReference>
<dbReference type="InterPro" id="IPR001640">
    <property type="entry name" value="Lgt"/>
</dbReference>
<dbReference type="PANTHER" id="PTHR30589">
    <property type="entry name" value="PROLIPOPROTEIN DIACYLGLYCERYL TRANSFERASE"/>
    <property type="match status" value="1"/>
</dbReference>
<feature type="transmembrane region" description="Helical" evidence="7">
    <location>
        <begin position="242"/>
        <end position="260"/>
    </location>
</feature>
<comment type="catalytic activity">
    <reaction evidence="7">
        <text>L-cysteinyl-[prolipoprotein] + a 1,2-diacyl-sn-glycero-3-phospho-(1'-sn-glycerol) = an S-1,2-diacyl-sn-glyceryl-L-cysteinyl-[prolipoprotein] + sn-glycerol 1-phosphate + H(+)</text>
        <dbReference type="Rhea" id="RHEA:56712"/>
        <dbReference type="Rhea" id="RHEA-COMP:14679"/>
        <dbReference type="Rhea" id="RHEA-COMP:14680"/>
        <dbReference type="ChEBI" id="CHEBI:15378"/>
        <dbReference type="ChEBI" id="CHEBI:29950"/>
        <dbReference type="ChEBI" id="CHEBI:57685"/>
        <dbReference type="ChEBI" id="CHEBI:64716"/>
        <dbReference type="ChEBI" id="CHEBI:140658"/>
        <dbReference type="EC" id="2.5.1.145"/>
    </reaction>
</comment>
<dbReference type="NCBIfam" id="TIGR00544">
    <property type="entry name" value="lgt"/>
    <property type="match status" value="1"/>
</dbReference>
<sequence>MEQQALDFIVWNTDPTLIAFAGLEIRWYGALFALAYLLGYQTIYWIYQNDGRDAAHLERLSIYLVIATIAGARLGHCLLYDPAYFLANPWKILAFWEGGLASHGGGLGVILALYIHKRQSGETFLWLLDRFAIPTALVGMLIRLGNLFNSEIYGTPTNLPWAFIFERIDQIPRHPAQLYEAIGYGLIFVVLMLFYRRMRLKIEDGLIFGMFLIGVFTTRFLVEFVKSKQAAYTTDVMLSTGQILSLPFIAAGVVLIILALRRSRDKTDQQAD</sequence>
<accession>A0A9E4K6K7</accession>
<comment type="subcellular location">
    <subcellularLocation>
        <location evidence="7">Cell membrane</location>
        <topology evidence="7">Multi-pass membrane protein</topology>
    </subcellularLocation>
</comment>
<evidence type="ECO:0000256" key="5">
    <source>
        <dbReference type="ARBA" id="ARBA00022989"/>
    </source>
</evidence>
<comment type="caution">
    <text evidence="8">The sequence shown here is derived from an EMBL/GenBank/DDBJ whole genome shotgun (WGS) entry which is preliminary data.</text>
</comment>
<proteinExistence type="inferred from homology"/>
<comment type="function">
    <text evidence="7">Catalyzes the transfer of the diacylglyceryl group from phosphatidylglycerol to the sulfhydryl group of the N-terminal cysteine of a prolipoprotein, the first step in the formation of mature lipoproteins.</text>
</comment>
<keyword evidence="5 7" id="KW-1133">Transmembrane helix</keyword>
<keyword evidence="2 7" id="KW-1003">Cell membrane</keyword>
<comment type="similarity">
    <text evidence="1 7">Belongs to the Lgt family.</text>
</comment>
<keyword evidence="3 7" id="KW-0808">Transferase</keyword>
<evidence type="ECO:0000256" key="2">
    <source>
        <dbReference type="ARBA" id="ARBA00022475"/>
    </source>
</evidence>